<accession>A0ABY8PSM4</accession>
<dbReference type="EMBL" id="CP069362">
    <property type="protein sequence ID" value="WGS65620.1"/>
    <property type="molecule type" value="Genomic_DNA"/>
</dbReference>
<protein>
    <submittedName>
        <fullName evidence="5">LacI family DNA-binding transcriptional regulator</fullName>
    </submittedName>
</protein>
<organism evidence="5 6">
    <name type="scientific">Marinitoga aeolica</name>
    <dbReference type="NCBI Taxonomy" id="2809031"/>
    <lineage>
        <taxon>Bacteria</taxon>
        <taxon>Thermotogati</taxon>
        <taxon>Thermotogota</taxon>
        <taxon>Thermotogae</taxon>
        <taxon>Petrotogales</taxon>
        <taxon>Petrotogaceae</taxon>
        <taxon>Marinitoga</taxon>
    </lineage>
</organism>
<sequence>MKKKFVTLKDIANASGYSINTVSRALNNKQYVDKETKEKILKIAKEMNYFKNVTATSLRYSKTHTVGVVIVDAQNPFYIEVLKGIEYAAREKKYQVIFMNSDKEYELEEMAIKTFLERRVDGLIVSTTQNKFEDIKLLSDLNYPTVLIEYPKDGYNLDSVLVDNQNGGYIATKYLINKGRKNILMFNATEHKYASKMRCKGYLKAIEEYNLKEHILLSNEGYENAYNTFNDYIKKHGIKEIDAIFAYNDVFAVACYQVLKEKNIKIPEEIAIIGFDNTIESKIAEITTVSIDKFYMGKLAFEMLYERIKNKNKENEEKIFEVTIIERKTT</sequence>
<dbReference type="SUPFAM" id="SSF47413">
    <property type="entry name" value="lambda repressor-like DNA-binding domains"/>
    <property type="match status" value="1"/>
</dbReference>
<dbReference type="Pfam" id="PF00532">
    <property type="entry name" value="Peripla_BP_1"/>
    <property type="match status" value="1"/>
</dbReference>
<dbReference type="CDD" id="cd06267">
    <property type="entry name" value="PBP1_LacI_sugar_binding-like"/>
    <property type="match status" value="1"/>
</dbReference>
<evidence type="ECO:0000256" key="2">
    <source>
        <dbReference type="ARBA" id="ARBA00023125"/>
    </source>
</evidence>
<dbReference type="InterPro" id="IPR001761">
    <property type="entry name" value="Peripla_BP/Lac1_sug-bd_dom"/>
</dbReference>
<dbReference type="PANTHER" id="PTHR30146">
    <property type="entry name" value="LACI-RELATED TRANSCRIPTIONAL REPRESSOR"/>
    <property type="match status" value="1"/>
</dbReference>
<dbReference type="PANTHER" id="PTHR30146:SF154">
    <property type="entry name" value="TRANSCRIPTION REGULATOR, MEMBER OF GALR FAMILY"/>
    <property type="match status" value="1"/>
</dbReference>
<dbReference type="SUPFAM" id="SSF53822">
    <property type="entry name" value="Periplasmic binding protein-like I"/>
    <property type="match status" value="1"/>
</dbReference>
<keyword evidence="1" id="KW-0805">Transcription regulation</keyword>
<gene>
    <name evidence="5" type="ORF">JRV97_03440</name>
</gene>
<proteinExistence type="predicted"/>
<feature type="domain" description="HTH lacI-type" evidence="4">
    <location>
        <begin position="6"/>
        <end position="60"/>
    </location>
</feature>
<keyword evidence="3" id="KW-0804">Transcription</keyword>
<evidence type="ECO:0000259" key="4">
    <source>
        <dbReference type="PROSITE" id="PS50932"/>
    </source>
</evidence>
<dbReference type="Gene3D" id="1.10.260.40">
    <property type="entry name" value="lambda repressor-like DNA-binding domains"/>
    <property type="match status" value="1"/>
</dbReference>
<evidence type="ECO:0000256" key="3">
    <source>
        <dbReference type="ARBA" id="ARBA00023163"/>
    </source>
</evidence>
<dbReference type="CDD" id="cd01392">
    <property type="entry name" value="HTH_LacI"/>
    <property type="match status" value="1"/>
</dbReference>
<keyword evidence="6" id="KW-1185">Reference proteome</keyword>
<reference evidence="5 6" key="1">
    <citation type="submission" date="2021-02" db="EMBL/GenBank/DDBJ databases">
        <title>Characterization of Marinitoga sp. nov. str. BP5-C20A.</title>
        <authorList>
            <person name="Erauso G."/>
            <person name="Postec A."/>
        </authorList>
    </citation>
    <scope>NUCLEOTIDE SEQUENCE [LARGE SCALE GENOMIC DNA]</scope>
    <source>
        <strain evidence="5 6">BP5-C20A</strain>
    </source>
</reference>
<evidence type="ECO:0000256" key="1">
    <source>
        <dbReference type="ARBA" id="ARBA00023015"/>
    </source>
</evidence>
<dbReference type="Proteomes" id="UP001232493">
    <property type="component" value="Chromosome"/>
</dbReference>
<dbReference type="InterPro" id="IPR000843">
    <property type="entry name" value="HTH_LacI"/>
</dbReference>
<name>A0ABY8PSM4_9BACT</name>
<dbReference type="PROSITE" id="PS50932">
    <property type="entry name" value="HTH_LACI_2"/>
    <property type="match status" value="1"/>
</dbReference>
<keyword evidence="2 5" id="KW-0238">DNA-binding</keyword>
<evidence type="ECO:0000313" key="5">
    <source>
        <dbReference type="EMBL" id="WGS65620.1"/>
    </source>
</evidence>
<dbReference type="GO" id="GO:0003677">
    <property type="term" value="F:DNA binding"/>
    <property type="evidence" value="ECO:0007669"/>
    <property type="project" value="UniProtKB-KW"/>
</dbReference>
<dbReference type="InterPro" id="IPR028082">
    <property type="entry name" value="Peripla_BP_I"/>
</dbReference>
<dbReference type="SMART" id="SM00354">
    <property type="entry name" value="HTH_LACI"/>
    <property type="match status" value="1"/>
</dbReference>
<dbReference type="RefSeq" id="WP_205098362.1">
    <property type="nucleotide sequence ID" value="NZ_CP069362.1"/>
</dbReference>
<evidence type="ECO:0000313" key="6">
    <source>
        <dbReference type="Proteomes" id="UP001232493"/>
    </source>
</evidence>
<dbReference type="Gene3D" id="3.40.50.2300">
    <property type="match status" value="2"/>
</dbReference>
<dbReference type="InterPro" id="IPR010982">
    <property type="entry name" value="Lambda_DNA-bd_dom_sf"/>
</dbReference>
<dbReference type="Pfam" id="PF00356">
    <property type="entry name" value="LacI"/>
    <property type="match status" value="1"/>
</dbReference>